<keyword evidence="3" id="KW-1185">Reference proteome</keyword>
<name>A0AAV4U0Y2_9ARAC</name>
<dbReference type="AlphaFoldDB" id="A0AAV4U0Y2"/>
<comment type="caution">
    <text evidence="2">The sequence shown here is derived from an EMBL/GenBank/DDBJ whole genome shotgun (WGS) entry which is preliminary data.</text>
</comment>
<protein>
    <submittedName>
        <fullName evidence="2">Uncharacterized protein</fullName>
    </submittedName>
</protein>
<organism evidence="2 3">
    <name type="scientific">Caerostris darwini</name>
    <dbReference type="NCBI Taxonomy" id="1538125"/>
    <lineage>
        <taxon>Eukaryota</taxon>
        <taxon>Metazoa</taxon>
        <taxon>Ecdysozoa</taxon>
        <taxon>Arthropoda</taxon>
        <taxon>Chelicerata</taxon>
        <taxon>Arachnida</taxon>
        <taxon>Araneae</taxon>
        <taxon>Araneomorphae</taxon>
        <taxon>Entelegynae</taxon>
        <taxon>Araneoidea</taxon>
        <taxon>Araneidae</taxon>
        <taxon>Caerostris</taxon>
    </lineage>
</organism>
<accession>A0AAV4U0Y2</accession>
<reference evidence="2 3" key="1">
    <citation type="submission" date="2021-06" db="EMBL/GenBank/DDBJ databases">
        <title>Caerostris darwini draft genome.</title>
        <authorList>
            <person name="Kono N."/>
            <person name="Arakawa K."/>
        </authorList>
    </citation>
    <scope>NUCLEOTIDE SEQUENCE [LARGE SCALE GENOMIC DNA]</scope>
</reference>
<evidence type="ECO:0000256" key="1">
    <source>
        <dbReference type="SAM" id="MobiDB-lite"/>
    </source>
</evidence>
<proteinExistence type="predicted"/>
<dbReference type="EMBL" id="BPLQ01010518">
    <property type="protein sequence ID" value="GIY51372.1"/>
    <property type="molecule type" value="Genomic_DNA"/>
</dbReference>
<evidence type="ECO:0000313" key="2">
    <source>
        <dbReference type="EMBL" id="GIY51372.1"/>
    </source>
</evidence>
<gene>
    <name evidence="2" type="ORF">CDAR_69771</name>
</gene>
<dbReference type="Proteomes" id="UP001054837">
    <property type="component" value="Unassembled WGS sequence"/>
</dbReference>
<evidence type="ECO:0000313" key="3">
    <source>
        <dbReference type="Proteomes" id="UP001054837"/>
    </source>
</evidence>
<feature type="region of interest" description="Disordered" evidence="1">
    <location>
        <begin position="79"/>
        <end position="101"/>
    </location>
</feature>
<sequence>MLMKISARKTPRNPICAGKASVFGKTETEKKSRVDAQEQPLAMFRLSPSESRQKAQSDTVIKVATVNWSLENLRSMNLHAAGRSLRTKTPPPANERKPYIS</sequence>